<dbReference type="EC" id="2.3.1.-" evidence="2"/>
<reference evidence="2" key="2">
    <citation type="submission" date="2021-09" db="EMBL/GenBank/DDBJ databases">
        <authorList>
            <person name="Gilroy R."/>
        </authorList>
    </citation>
    <scope>NUCLEOTIDE SEQUENCE</scope>
    <source>
        <strain evidence="2">CHK171-7178</strain>
    </source>
</reference>
<gene>
    <name evidence="2" type="ORF">K8V56_06175</name>
</gene>
<dbReference type="Gene3D" id="3.40.630.30">
    <property type="match status" value="1"/>
</dbReference>
<dbReference type="InterPro" id="IPR038764">
    <property type="entry name" value="GNAT_N_AcTrfase_prd"/>
</dbReference>
<evidence type="ECO:0000313" key="3">
    <source>
        <dbReference type="Proteomes" id="UP000698173"/>
    </source>
</evidence>
<reference evidence="2" key="1">
    <citation type="journal article" date="2021" name="PeerJ">
        <title>Extensive microbial diversity within the chicken gut microbiome revealed by metagenomics and culture.</title>
        <authorList>
            <person name="Gilroy R."/>
            <person name="Ravi A."/>
            <person name="Getino M."/>
            <person name="Pursley I."/>
            <person name="Horton D.L."/>
            <person name="Alikhan N.F."/>
            <person name="Baker D."/>
            <person name="Gharbi K."/>
            <person name="Hall N."/>
            <person name="Watson M."/>
            <person name="Adriaenssens E.M."/>
            <person name="Foster-Nyarko E."/>
            <person name="Jarju S."/>
            <person name="Secka A."/>
            <person name="Antonio M."/>
            <person name="Oren A."/>
            <person name="Chaudhuri R.R."/>
            <person name="La Ragione R."/>
            <person name="Hildebrand F."/>
            <person name="Pallen M.J."/>
        </authorList>
    </citation>
    <scope>NUCLEOTIDE SEQUENCE</scope>
    <source>
        <strain evidence="2">CHK171-7178</strain>
    </source>
</reference>
<dbReference type="PANTHER" id="PTHR41700:SF1">
    <property type="entry name" value="N-ACETYLTRANSFERASE DOMAIN-CONTAINING PROTEIN"/>
    <property type="match status" value="1"/>
</dbReference>
<evidence type="ECO:0000313" key="2">
    <source>
        <dbReference type="EMBL" id="HJF31352.1"/>
    </source>
</evidence>
<feature type="domain" description="N-acetyltransferase" evidence="1">
    <location>
        <begin position="5"/>
        <end position="165"/>
    </location>
</feature>
<dbReference type="PANTHER" id="PTHR41700">
    <property type="entry name" value="GCN5-RELATED N-ACETYLTRANSFERASE"/>
    <property type="match status" value="1"/>
</dbReference>
<protein>
    <submittedName>
        <fullName evidence="2">GNAT family N-acetyltransferase</fullName>
        <ecNumber evidence="2">2.3.1.-</ecNumber>
    </submittedName>
</protein>
<dbReference type="PROSITE" id="PS51186">
    <property type="entry name" value="GNAT"/>
    <property type="match status" value="1"/>
</dbReference>
<keyword evidence="2" id="KW-0808">Transferase</keyword>
<dbReference type="SUPFAM" id="SSF55729">
    <property type="entry name" value="Acyl-CoA N-acyltransferases (Nat)"/>
    <property type="match status" value="1"/>
</dbReference>
<accession>A0A921FYH7</accession>
<dbReference type="Pfam" id="PF00583">
    <property type="entry name" value="Acetyltransf_1"/>
    <property type="match status" value="1"/>
</dbReference>
<evidence type="ECO:0000259" key="1">
    <source>
        <dbReference type="PROSITE" id="PS51186"/>
    </source>
</evidence>
<dbReference type="AlphaFoldDB" id="A0A921FYH7"/>
<proteinExistence type="predicted"/>
<dbReference type="Proteomes" id="UP000698173">
    <property type="component" value="Unassembled WGS sequence"/>
</dbReference>
<dbReference type="GO" id="GO:0016747">
    <property type="term" value="F:acyltransferase activity, transferring groups other than amino-acyl groups"/>
    <property type="evidence" value="ECO:0007669"/>
    <property type="project" value="InterPro"/>
</dbReference>
<dbReference type="EMBL" id="DYWT01000101">
    <property type="protein sequence ID" value="HJF31352.1"/>
    <property type="molecule type" value="Genomic_DNA"/>
</dbReference>
<dbReference type="InterPro" id="IPR016181">
    <property type="entry name" value="Acyl_CoA_acyltransferase"/>
</dbReference>
<comment type="caution">
    <text evidence="2">The sequence shown here is derived from an EMBL/GenBank/DDBJ whole genome shotgun (WGS) entry which is preliminary data.</text>
</comment>
<dbReference type="CDD" id="cd04301">
    <property type="entry name" value="NAT_SF"/>
    <property type="match status" value="1"/>
</dbReference>
<sequence>MDVNLSIRKLETNEDMRLVQSLERAIWGLDPIPTHQTYTAAKNGGLLLGAFLGDEIVGFSYGFPGFTNGKPYLCSHMLGILPNYQLMGIGKLLKDEQRKIAKEMGYNLITWTFDPLESRNAYLNVSKLYAICDTYLVNCYGEMEDGLNKGLPSDRLQVEWWVSSERVEDKWTPQVSDYDRPFIVEKSHKGNPTLVVDSENVLLNSVGVEVPVPEQFQSIKKNEPELALDWRLKIRTVFQTLFGSGYALVGVNRSEEGVHYYQFVKRNTIPLTIKNRGESE</sequence>
<dbReference type="InterPro" id="IPR000182">
    <property type="entry name" value="GNAT_dom"/>
</dbReference>
<organism evidence="2 3">
    <name type="scientific">Sporosarcina psychrophila</name>
    <name type="common">Bacillus psychrophilus</name>
    <dbReference type="NCBI Taxonomy" id="1476"/>
    <lineage>
        <taxon>Bacteria</taxon>
        <taxon>Bacillati</taxon>
        <taxon>Bacillota</taxon>
        <taxon>Bacilli</taxon>
        <taxon>Bacillales</taxon>
        <taxon>Caryophanaceae</taxon>
        <taxon>Sporosarcina</taxon>
    </lineage>
</organism>
<keyword evidence="2" id="KW-0012">Acyltransferase</keyword>
<name>A0A921FYH7_SPOPS</name>